<feature type="region of interest" description="Disordered" evidence="2">
    <location>
        <begin position="1"/>
        <end position="62"/>
    </location>
</feature>
<dbReference type="GO" id="GO:0008270">
    <property type="term" value="F:zinc ion binding"/>
    <property type="evidence" value="ECO:0007669"/>
    <property type="project" value="UniProtKB-KW"/>
</dbReference>
<dbReference type="GO" id="GO:0006511">
    <property type="term" value="P:ubiquitin-dependent protein catabolic process"/>
    <property type="evidence" value="ECO:0000318"/>
    <property type="project" value="GO_Central"/>
</dbReference>
<dbReference type="PANTHER" id="PTHR22765">
    <property type="entry name" value="RING FINGER AND PROTEASE ASSOCIATED DOMAIN-CONTAINING"/>
    <property type="match status" value="1"/>
</dbReference>
<gene>
    <name evidence="4" type="ORF">MANES_13G152000v8</name>
</gene>
<dbReference type="EMBL" id="CM004399">
    <property type="protein sequence ID" value="OAY34124.1"/>
    <property type="molecule type" value="Genomic_DNA"/>
</dbReference>
<dbReference type="OMA" id="WRPANAY"/>
<accession>A0A2C9US49</accession>
<dbReference type="SMART" id="SM00184">
    <property type="entry name" value="RING"/>
    <property type="match status" value="1"/>
</dbReference>
<name>A0A2C9US49_MANES</name>
<dbReference type="InterPro" id="IPR013083">
    <property type="entry name" value="Znf_RING/FYVE/PHD"/>
</dbReference>
<evidence type="ECO:0000259" key="3">
    <source>
        <dbReference type="PROSITE" id="PS50089"/>
    </source>
</evidence>
<organism evidence="4 5">
    <name type="scientific">Manihot esculenta</name>
    <name type="common">Cassava</name>
    <name type="synonym">Jatropha manihot</name>
    <dbReference type="NCBI Taxonomy" id="3983"/>
    <lineage>
        <taxon>Eukaryota</taxon>
        <taxon>Viridiplantae</taxon>
        <taxon>Streptophyta</taxon>
        <taxon>Embryophyta</taxon>
        <taxon>Tracheophyta</taxon>
        <taxon>Spermatophyta</taxon>
        <taxon>Magnoliopsida</taxon>
        <taxon>eudicotyledons</taxon>
        <taxon>Gunneridae</taxon>
        <taxon>Pentapetalae</taxon>
        <taxon>rosids</taxon>
        <taxon>fabids</taxon>
        <taxon>Malpighiales</taxon>
        <taxon>Euphorbiaceae</taxon>
        <taxon>Crotonoideae</taxon>
        <taxon>Manihoteae</taxon>
        <taxon>Manihot</taxon>
    </lineage>
</organism>
<dbReference type="Gramene" id="Manes.13G152000.1.v8.1">
    <property type="protein sequence ID" value="Manes.13G152000.1.v8.1.CDS"/>
    <property type="gene ID" value="Manes.13G152000.v8.1"/>
</dbReference>
<evidence type="ECO:0000256" key="1">
    <source>
        <dbReference type="PROSITE-ProRule" id="PRU00175"/>
    </source>
</evidence>
<feature type="compositionally biased region" description="Basic and acidic residues" evidence="2">
    <location>
        <begin position="14"/>
        <end position="23"/>
    </location>
</feature>
<keyword evidence="1" id="KW-0862">Zinc</keyword>
<dbReference type="FunFam" id="3.30.40.10:FF:000468">
    <property type="entry name" value="RING/U-box superfamily protein"/>
    <property type="match status" value="1"/>
</dbReference>
<dbReference type="PROSITE" id="PS50089">
    <property type="entry name" value="ZF_RING_2"/>
    <property type="match status" value="1"/>
</dbReference>
<feature type="domain" description="RING-type" evidence="3">
    <location>
        <begin position="174"/>
        <end position="215"/>
    </location>
</feature>
<protein>
    <recommendedName>
        <fullName evidence="3">RING-type domain-containing protein</fullName>
    </recommendedName>
</protein>
<dbReference type="Proteomes" id="UP000091857">
    <property type="component" value="Chromosome 13"/>
</dbReference>
<dbReference type="AlphaFoldDB" id="A0A2C9US49"/>
<keyword evidence="1" id="KW-0479">Metal-binding</keyword>
<keyword evidence="1" id="KW-0863">Zinc-finger</keyword>
<feature type="compositionally biased region" description="Polar residues" evidence="2">
    <location>
        <begin position="106"/>
        <end position="119"/>
    </location>
</feature>
<dbReference type="InterPro" id="IPR051826">
    <property type="entry name" value="E3_ubiquitin-ligase_domain"/>
</dbReference>
<evidence type="ECO:0000313" key="5">
    <source>
        <dbReference type="Proteomes" id="UP000091857"/>
    </source>
</evidence>
<feature type="region of interest" description="Disordered" evidence="2">
    <location>
        <begin position="99"/>
        <end position="120"/>
    </location>
</feature>
<evidence type="ECO:0000256" key="2">
    <source>
        <dbReference type="SAM" id="MobiDB-lite"/>
    </source>
</evidence>
<evidence type="ECO:0000313" key="4">
    <source>
        <dbReference type="EMBL" id="OAY34124.1"/>
    </source>
</evidence>
<proteinExistence type="predicted"/>
<reference evidence="5" key="1">
    <citation type="journal article" date="2016" name="Nat. Biotechnol.">
        <title>Sequencing wild and cultivated cassava and related species reveals extensive interspecific hybridization and genetic diversity.</title>
        <authorList>
            <person name="Bredeson J.V."/>
            <person name="Lyons J.B."/>
            <person name="Prochnik S.E."/>
            <person name="Wu G.A."/>
            <person name="Ha C.M."/>
            <person name="Edsinger-Gonzales E."/>
            <person name="Grimwood J."/>
            <person name="Schmutz J."/>
            <person name="Rabbi I.Y."/>
            <person name="Egesi C."/>
            <person name="Nauluvula P."/>
            <person name="Lebot V."/>
            <person name="Ndunguru J."/>
            <person name="Mkamilo G."/>
            <person name="Bart R.S."/>
            <person name="Setter T.L."/>
            <person name="Gleadow R.M."/>
            <person name="Kulakow P."/>
            <person name="Ferguson M.E."/>
            <person name="Rounsley S."/>
            <person name="Rokhsar D.S."/>
        </authorList>
    </citation>
    <scope>NUCLEOTIDE SEQUENCE [LARGE SCALE GENOMIC DNA]</scope>
    <source>
        <strain evidence="5">cv. AM560-2</strain>
    </source>
</reference>
<sequence length="259" mass="29426">MSRSYNNFNPPPTGDRRTGREYGFHAPNNPDWSYPSSFPMLPRLPPPQVSPDGSRGVPYDPWPPAEDTLIPFRLLGFPMQEHSLRPFLLLNNGLGRESPPGLMEQRYSQGSSSTQADSRLTQDEQMKALKKLKKEIYNPVPKRISSRLCLYYRDEAAKILNEREREKEEDGKRCAVCLEDFEPKEMVMVTPCNHMFHEECIVPWVKSHGQCPVCRFTLCDPIRGSTAGPSNNNNNIPILPPNNLSPVDLISILRSMGIM</sequence>
<dbReference type="SUPFAM" id="SSF57850">
    <property type="entry name" value="RING/U-box"/>
    <property type="match status" value="1"/>
</dbReference>
<comment type="caution">
    <text evidence="4">The sequence shown here is derived from an EMBL/GenBank/DDBJ whole genome shotgun (WGS) entry which is preliminary data.</text>
</comment>
<dbReference type="OrthoDB" id="8062037at2759"/>
<dbReference type="PANTHER" id="PTHR22765:SF396">
    <property type="entry name" value="RING_U-BOX SUPERFAMILY PROTEIN"/>
    <property type="match status" value="1"/>
</dbReference>
<dbReference type="Gene3D" id="3.30.40.10">
    <property type="entry name" value="Zinc/RING finger domain, C3HC4 (zinc finger)"/>
    <property type="match status" value="1"/>
</dbReference>
<dbReference type="Pfam" id="PF13639">
    <property type="entry name" value="zf-RING_2"/>
    <property type="match status" value="1"/>
</dbReference>
<dbReference type="GO" id="GO:0061630">
    <property type="term" value="F:ubiquitin protein ligase activity"/>
    <property type="evidence" value="ECO:0000318"/>
    <property type="project" value="GO_Central"/>
</dbReference>
<keyword evidence="5" id="KW-1185">Reference proteome</keyword>
<dbReference type="Gramene" id="Manes.13G152000.2.v8.1">
    <property type="protein sequence ID" value="Manes.13G152000.2.v8.1.CDS"/>
    <property type="gene ID" value="Manes.13G152000.v8.1"/>
</dbReference>
<dbReference type="InterPro" id="IPR001841">
    <property type="entry name" value="Znf_RING"/>
</dbReference>